<dbReference type="SUPFAM" id="SSF144232">
    <property type="entry name" value="HIT/MYND zinc finger-like"/>
    <property type="match status" value="1"/>
</dbReference>
<evidence type="ECO:0000256" key="3">
    <source>
        <dbReference type="ARBA" id="ARBA00022833"/>
    </source>
</evidence>
<dbReference type="InterPro" id="IPR011990">
    <property type="entry name" value="TPR-like_helical_dom_sf"/>
</dbReference>
<dbReference type="InterPro" id="IPR001841">
    <property type="entry name" value="Znf_RING"/>
</dbReference>
<dbReference type="Gene3D" id="1.25.40.10">
    <property type="entry name" value="Tetratricopeptide repeat domain"/>
    <property type="match status" value="2"/>
</dbReference>
<dbReference type="GO" id="GO:0005737">
    <property type="term" value="C:cytoplasm"/>
    <property type="evidence" value="ECO:0007669"/>
    <property type="project" value="UniProtKB-ARBA"/>
</dbReference>
<protein>
    <recommendedName>
        <fullName evidence="10">MYND-type domain-containing protein</fullName>
    </recommendedName>
</protein>
<dbReference type="InterPro" id="IPR006597">
    <property type="entry name" value="Sel1-like"/>
</dbReference>
<feature type="domain" description="MYND-type" evidence="7">
    <location>
        <begin position="205"/>
        <end position="244"/>
    </location>
</feature>
<evidence type="ECO:0008006" key="10">
    <source>
        <dbReference type="Google" id="ProtNLM"/>
    </source>
</evidence>
<evidence type="ECO:0000313" key="8">
    <source>
        <dbReference type="EMBL" id="EJK74094.1"/>
    </source>
</evidence>
<dbReference type="PROSITE" id="PS01360">
    <property type="entry name" value="ZF_MYND_1"/>
    <property type="match status" value="1"/>
</dbReference>
<evidence type="ECO:0000256" key="2">
    <source>
        <dbReference type="ARBA" id="ARBA00022771"/>
    </source>
</evidence>
<keyword evidence="3" id="KW-0862">Zinc</keyword>
<dbReference type="SUPFAM" id="SSF81901">
    <property type="entry name" value="HCP-like"/>
    <property type="match status" value="1"/>
</dbReference>
<dbReference type="OrthoDB" id="432970at2759"/>
<keyword evidence="9" id="KW-1185">Reference proteome</keyword>
<gene>
    <name evidence="8" type="ORF">THAOC_04251</name>
</gene>
<keyword evidence="2 4" id="KW-0863">Zinc-finger</keyword>
<dbReference type="Proteomes" id="UP000266841">
    <property type="component" value="Unassembled WGS sequence"/>
</dbReference>
<dbReference type="Gene3D" id="6.10.140.2220">
    <property type="match status" value="1"/>
</dbReference>
<dbReference type="InterPro" id="IPR013083">
    <property type="entry name" value="Znf_RING/FYVE/PHD"/>
</dbReference>
<dbReference type="PROSITE" id="PS50865">
    <property type="entry name" value="ZF_MYND_2"/>
    <property type="match status" value="1"/>
</dbReference>
<dbReference type="Gene3D" id="3.30.40.10">
    <property type="entry name" value="Zinc/RING finger domain, C3HC4 (zinc finger)"/>
    <property type="match status" value="1"/>
</dbReference>
<evidence type="ECO:0000313" key="9">
    <source>
        <dbReference type="Proteomes" id="UP000266841"/>
    </source>
</evidence>
<name>K0TAG2_THAOC</name>
<dbReference type="AlphaFoldDB" id="K0TAG2"/>
<dbReference type="PROSITE" id="PS50089">
    <property type="entry name" value="ZF_RING_2"/>
    <property type="match status" value="1"/>
</dbReference>
<evidence type="ECO:0000256" key="5">
    <source>
        <dbReference type="SAM" id="MobiDB-lite"/>
    </source>
</evidence>
<evidence type="ECO:0000259" key="7">
    <source>
        <dbReference type="PROSITE" id="PS50865"/>
    </source>
</evidence>
<dbReference type="InterPro" id="IPR002893">
    <property type="entry name" value="Znf_MYND"/>
</dbReference>
<dbReference type="SMART" id="SM00671">
    <property type="entry name" value="SEL1"/>
    <property type="match status" value="2"/>
</dbReference>
<feature type="non-terminal residue" evidence="8">
    <location>
        <position position="466"/>
    </location>
</feature>
<proteinExistence type="predicted"/>
<sequence length="466" mass="51329">MREEAVVALRARSGEETPLPVDRAGICAEIDFVFDTVRRGAGDDSIPGLAVVLRAIMRNTLHCKDGDEWAESEKPAGAGAVHGTLSQLHGPLLLRLATPAWTPGLPPSRDAQDRQRLREGRKSGERREGPQRSLRSVSTQTHEMCGRPSSGSSESVLSGFRLSVVRAEAKRRRGQGRSAIAEAAATSPLSLCQIDRNGRWRRLVCANCGKKGSDTLKNCTACRLVKYCGVDCQRAHRKQHKKACKQRVAELKDEQLYNQGHGRPEGDFCPICTLPIPIPMHGHSMINACCVKRICDGCLMAAEKRGMHDCPFCRTPDPDNDADMSAMVQARAAKMDPDAIYHLGQQYFYGKGGLQKDTQKAADLYKEALKLGSDMAKGIRLYEKAAMQGHVGGRYNLGTIECEKGNHDRAVRHFLISAKMGHKDSVEAIKKMFMQCVATKDQYAEALKGYQDAVEEMKSHDRAEAK</sequence>
<dbReference type="Pfam" id="PF01753">
    <property type="entry name" value="zf-MYND"/>
    <property type="match status" value="1"/>
</dbReference>
<evidence type="ECO:0000259" key="6">
    <source>
        <dbReference type="PROSITE" id="PS50089"/>
    </source>
</evidence>
<feature type="compositionally biased region" description="Polar residues" evidence="5">
    <location>
        <begin position="133"/>
        <end position="142"/>
    </location>
</feature>
<feature type="compositionally biased region" description="Basic and acidic residues" evidence="5">
    <location>
        <begin position="110"/>
        <end position="130"/>
    </location>
</feature>
<feature type="domain" description="RING-type" evidence="6">
    <location>
        <begin position="269"/>
        <end position="314"/>
    </location>
</feature>
<feature type="region of interest" description="Disordered" evidence="5">
    <location>
        <begin position="99"/>
        <end position="155"/>
    </location>
</feature>
<accession>K0TAG2</accession>
<keyword evidence="1" id="KW-0479">Metal-binding</keyword>
<dbReference type="EMBL" id="AGNL01003964">
    <property type="protein sequence ID" value="EJK74094.1"/>
    <property type="molecule type" value="Genomic_DNA"/>
</dbReference>
<dbReference type="Pfam" id="PF08238">
    <property type="entry name" value="Sel1"/>
    <property type="match status" value="3"/>
</dbReference>
<dbReference type="eggNOG" id="ENOG502SC8I">
    <property type="taxonomic scope" value="Eukaryota"/>
</dbReference>
<organism evidence="8 9">
    <name type="scientific">Thalassiosira oceanica</name>
    <name type="common">Marine diatom</name>
    <dbReference type="NCBI Taxonomy" id="159749"/>
    <lineage>
        <taxon>Eukaryota</taxon>
        <taxon>Sar</taxon>
        <taxon>Stramenopiles</taxon>
        <taxon>Ochrophyta</taxon>
        <taxon>Bacillariophyta</taxon>
        <taxon>Coscinodiscophyceae</taxon>
        <taxon>Thalassiosirophycidae</taxon>
        <taxon>Thalassiosirales</taxon>
        <taxon>Thalassiosiraceae</taxon>
        <taxon>Thalassiosira</taxon>
    </lineage>
</organism>
<reference evidence="8 9" key="1">
    <citation type="journal article" date="2012" name="Genome Biol.">
        <title>Genome and low-iron response of an oceanic diatom adapted to chronic iron limitation.</title>
        <authorList>
            <person name="Lommer M."/>
            <person name="Specht M."/>
            <person name="Roy A.S."/>
            <person name="Kraemer L."/>
            <person name="Andreson R."/>
            <person name="Gutowska M.A."/>
            <person name="Wolf J."/>
            <person name="Bergner S.V."/>
            <person name="Schilhabel M.B."/>
            <person name="Klostermeier U.C."/>
            <person name="Beiko R.G."/>
            <person name="Rosenstiel P."/>
            <person name="Hippler M."/>
            <person name="Laroche J."/>
        </authorList>
    </citation>
    <scope>NUCLEOTIDE SEQUENCE [LARGE SCALE GENOMIC DNA]</scope>
    <source>
        <strain evidence="8 9">CCMP1005</strain>
    </source>
</reference>
<comment type="caution">
    <text evidence="8">The sequence shown here is derived from an EMBL/GenBank/DDBJ whole genome shotgun (WGS) entry which is preliminary data.</text>
</comment>
<dbReference type="GO" id="GO:0008270">
    <property type="term" value="F:zinc ion binding"/>
    <property type="evidence" value="ECO:0007669"/>
    <property type="project" value="UniProtKB-KW"/>
</dbReference>
<evidence type="ECO:0000256" key="1">
    <source>
        <dbReference type="ARBA" id="ARBA00022723"/>
    </source>
</evidence>
<evidence type="ECO:0000256" key="4">
    <source>
        <dbReference type="PROSITE-ProRule" id="PRU00134"/>
    </source>
</evidence>